<keyword evidence="3" id="KW-1185">Reference proteome</keyword>
<dbReference type="AlphaFoldDB" id="A0A5B7IZ52"/>
<evidence type="ECO:0000256" key="1">
    <source>
        <dbReference type="SAM" id="MobiDB-lite"/>
    </source>
</evidence>
<evidence type="ECO:0000313" key="2">
    <source>
        <dbReference type="EMBL" id="MPC86976.1"/>
    </source>
</evidence>
<sequence>MRQLCSGASSTTAAQQHNGILAAAAATRWGTRTPHVLVLLTKDSTVAVSEAASLQSVAVRPIPRYSSTALLLLHSSFPPSPSSSSVSPLNASQPNGAICDVDEQCLPPPPRAPRRRRSERSDNGWHYKLVKTCCCLVTGSYAYK</sequence>
<dbReference type="Proteomes" id="UP000324222">
    <property type="component" value="Unassembled WGS sequence"/>
</dbReference>
<organism evidence="2 3">
    <name type="scientific">Portunus trituberculatus</name>
    <name type="common">Swimming crab</name>
    <name type="synonym">Neptunus trituberculatus</name>
    <dbReference type="NCBI Taxonomy" id="210409"/>
    <lineage>
        <taxon>Eukaryota</taxon>
        <taxon>Metazoa</taxon>
        <taxon>Ecdysozoa</taxon>
        <taxon>Arthropoda</taxon>
        <taxon>Crustacea</taxon>
        <taxon>Multicrustacea</taxon>
        <taxon>Malacostraca</taxon>
        <taxon>Eumalacostraca</taxon>
        <taxon>Eucarida</taxon>
        <taxon>Decapoda</taxon>
        <taxon>Pleocyemata</taxon>
        <taxon>Brachyura</taxon>
        <taxon>Eubrachyura</taxon>
        <taxon>Portunoidea</taxon>
        <taxon>Portunidae</taxon>
        <taxon>Portuninae</taxon>
        <taxon>Portunus</taxon>
    </lineage>
</organism>
<dbReference type="EMBL" id="VSRR010073139">
    <property type="protein sequence ID" value="MPC86976.1"/>
    <property type="molecule type" value="Genomic_DNA"/>
</dbReference>
<evidence type="ECO:0000313" key="3">
    <source>
        <dbReference type="Proteomes" id="UP000324222"/>
    </source>
</evidence>
<reference evidence="2 3" key="1">
    <citation type="submission" date="2019-05" db="EMBL/GenBank/DDBJ databases">
        <title>Another draft genome of Portunus trituberculatus and its Hox gene families provides insights of decapod evolution.</title>
        <authorList>
            <person name="Jeong J.-H."/>
            <person name="Song I."/>
            <person name="Kim S."/>
            <person name="Choi T."/>
            <person name="Kim D."/>
            <person name="Ryu S."/>
            <person name="Kim W."/>
        </authorList>
    </citation>
    <scope>NUCLEOTIDE SEQUENCE [LARGE SCALE GENOMIC DNA]</scope>
    <source>
        <tissue evidence="2">Muscle</tissue>
    </source>
</reference>
<feature type="region of interest" description="Disordered" evidence="1">
    <location>
        <begin position="77"/>
        <end position="121"/>
    </location>
</feature>
<feature type="compositionally biased region" description="Low complexity" evidence="1">
    <location>
        <begin position="77"/>
        <end position="94"/>
    </location>
</feature>
<protein>
    <submittedName>
        <fullName evidence="2">Uncharacterized protein</fullName>
    </submittedName>
</protein>
<proteinExistence type="predicted"/>
<comment type="caution">
    <text evidence="2">The sequence shown here is derived from an EMBL/GenBank/DDBJ whole genome shotgun (WGS) entry which is preliminary data.</text>
</comment>
<name>A0A5B7IZ52_PORTR</name>
<accession>A0A5B7IZ52</accession>
<gene>
    <name evidence="2" type="ORF">E2C01_081821</name>
</gene>